<dbReference type="PROSITE" id="PS50977">
    <property type="entry name" value="HTH_TETR_2"/>
    <property type="match status" value="1"/>
</dbReference>
<feature type="DNA-binding region" description="H-T-H motif" evidence="3">
    <location>
        <begin position="25"/>
        <end position="44"/>
    </location>
</feature>
<evidence type="ECO:0000259" key="4">
    <source>
        <dbReference type="PROSITE" id="PS50977"/>
    </source>
</evidence>
<dbReference type="InterPro" id="IPR001647">
    <property type="entry name" value="HTH_TetR"/>
</dbReference>
<name>A0A1I1XSX9_9BACI</name>
<dbReference type="PANTHER" id="PTHR43479:SF22">
    <property type="entry name" value="TRANSCRIPTIONAL REGULATOR, TETR FAMILY"/>
    <property type="match status" value="1"/>
</dbReference>
<evidence type="ECO:0000256" key="2">
    <source>
        <dbReference type="ARBA" id="ARBA00023125"/>
    </source>
</evidence>
<feature type="domain" description="HTH tetR-type" evidence="4">
    <location>
        <begin position="2"/>
        <end position="62"/>
    </location>
</feature>
<dbReference type="Proteomes" id="UP000199474">
    <property type="component" value="Unassembled WGS sequence"/>
</dbReference>
<dbReference type="Gene3D" id="1.10.357.10">
    <property type="entry name" value="Tetracycline Repressor, domain 2"/>
    <property type="match status" value="1"/>
</dbReference>
<sequence length="288" mass="32998">MNAKKIELIEAGMKLFAEKGYHSTSVEAIALSAGVSKGAFYLHFQSKNDFAKTAFDYYHEAISKRVEAVQQEGLPPKESFAKQIETMTAYIYEHKNFIKMHLNQNISFDEDTDKLIQKMNAQNFRWLYQNVSSIYGNKAEPYYPDIIIQLEGLMNGYFKWIIIDEIMIDGNQLGAYIVRRLDDVVSGLIKRSETPLVTSDQIPAAVHTNRTPVQDILNTMTDKIDELGVPEDKEAELHALIEVMSGEIAKDDPKKAVMQGLLVHFQRRPEFEEECRELARLLQMELLE</sequence>
<dbReference type="InterPro" id="IPR009057">
    <property type="entry name" value="Homeodomain-like_sf"/>
</dbReference>
<reference evidence="6" key="1">
    <citation type="submission" date="2016-10" db="EMBL/GenBank/DDBJ databases">
        <authorList>
            <person name="Varghese N."/>
            <person name="Submissions S."/>
        </authorList>
    </citation>
    <scope>NUCLEOTIDE SEQUENCE [LARGE SCALE GENOMIC DNA]</scope>
    <source>
        <strain evidence="6">DSM 22530</strain>
    </source>
</reference>
<dbReference type="GO" id="GO:0003677">
    <property type="term" value="F:DNA binding"/>
    <property type="evidence" value="ECO:0007669"/>
    <property type="project" value="UniProtKB-UniRule"/>
</dbReference>
<evidence type="ECO:0000256" key="3">
    <source>
        <dbReference type="PROSITE-ProRule" id="PRU00335"/>
    </source>
</evidence>
<dbReference type="RefSeq" id="WP_090085741.1">
    <property type="nucleotide sequence ID" value="NZ_FOMR01000008.1"/>
</dbReference>
<gene>
    <name evidence="5" type="ORF">SAMN05216238_108107</name>
</gene>
<protein>
    <submittedName>
        <fullName evidence="5">DNA-binding transcriptional regulator, AcrR family</fullName>
    </submittedName>
</protein>
<dbReference type="SUPFAM" id="SSF46689">
    <property type="entry name" value="Homeodomain-like"/>
    <property type="match status" value="1"/>
</dbReference>
<evidence type="ECO:0000256" key="1">
    <source>
        <dbReference type="ARBA" id="ARBA00022491"/>
    </source>
</evidence>
<proteinExistence type="predicted"/>
<keyword evidence="6" id="KW-1185">Reference proteome</keyword>
<organism evidence="5 6">
    <name type="scientific">Lentibacillus persicus</name>
    <dbReference type="NCBI Taxonomy" id="640948"/>
    <lineage>
        <taxon>Bacteria</taxon>
        <taxon>Bacillati</taxon>
        <taxon>Bacillota</taxon>
        <taxon>Bacilli</taxon>
        <taxon>Bacillales</taxon>
        <taxon>Bacillaceae</taxon>
        <taxon>Lentibacillus</taxon>
    </lineage>
</organism>
<dbReference type="InterPro" id="IPR050624">
    <property type="entry name" value="HTH-type_Tx_Regulator"/>
</dbReference>
<dbReference type="AlphaFoldDB" id="A0A1I1XSX9"/>
<evidence type="ECO:0000313" key="6">
    <source>
        <dbReference type="Proteomes" id="UP000199474"/>
    </source>
</evidence>
<dbReference type="Pfam" id="PF00440">
    <property type="entry name" value="TetR_N"/>
    <property type="match status" value="1"/>
</dbReference>
<keyword evidence="1" id="KW-0678">Repressor</keyword>
<evidence type="ECO:0000313" key="5">
    <source>
        <dbReference type="EMBL" id="SFE10477.1"/>
    </source>
</evidence>
<accession>A0A1I1XSX9</accession>
<keyword evidence="2 3" id="KW-0238">DNA-binding</keyword>
<dbReference type="EMBL" id="FOMR01000008">
    <property type="protein sequence ID" value="SFE10477.1"/>
    <property type="molecule type" value="Genomic_DNA"/>
</dbReference>
<dbReference type="STRING" id="640948.SAMN05216238_108107"/>
<dbReference type="PANTHER" id="PTHR43479">
    <property type="entry name" value="ACREF/ENVCD OPERON REPRESSOR-RELATED"/>
    <property type="match status" value="1"/>
</dbReference>
<dbReference type="PRINTS" id="PR00455">
    <property type="entry name" value="HTHTETR"/>
</dbReference>
<dbReference type="OrthoDB" id="9812993at2"/>